<feature type="domain" description="Endonuclease NucS C-terminal" evidence="1">
    <location>
        <begin position="3"/>
        <end position="95"/>
    </location>
</feature>
<dbReference type="EMBL" id="BAMW01000017">
    <property type="protein sequence ID" value="GAN63059.1"/>
    <property type="molecule type" value="Genomic_DNA"/>
</dbReference>
<dbReference type="EMBL" id="BJXQ01000040">
    <property type="protein sequence ID" value="GEN04905.1"/>
    <property type="molecule type" value="Genomic_DNA"/>
</dbReference>
<reference evidence="2 4" key="1">
    <citation type="submission" date="2012-11" db="EMBL/GenBank/DDBJ databases">
        <title>Whole genome sequence of Acetobacter indonesiensis 5H-1.</title>
        <authorList>
            <person name="Azuma Y."/>
            <person name="Higashiura N."/>
            <person name="Hirakawa H."/>
            <person name="Matsushita K."/>
        </authorList>
    </citation>
    <scope>NUCLEOTIDE SEQUENCE [LARGE SCALE GENOMIC DNA]</scope>
    <source>
        <strain evidence="2 4">5H-1</strain>
    </source>
</reference>
<dbReference type="Proteomes" id="UP000321104">
    <property type="component" value="Unassembled WGS sequence"/>
</dbReference>
<evidence type="ECO:0000313" key="5">
    <source>
        <dbReference type="Proteomes" id="UP000321104"/>
    </source>
</evidence>
<dbReference type="RefSeq" id="WP_048845594.1">
    <property type="nucleotide sequence ID" value="NZ_BAMW01000017.1"/>
</dbReference>
<evidence type="ECO:0000313" key="4">
    <source>
        <dbReference type="Proteomes" id="UP000032673"/>
    </source>
</evidence>
<protein>
    <recommendedName>
        <fullName evidence="1">Endonuclease NucS C-terminal domain-containing protein</fullName>
    </recommendedName>
</protein>
<dbReference type="AlphaFoldDB" id="A0A6N3T8J8"/>
<sequence length="553" mass="62319">MNEAAIRDLLAADLSVLEEGMELVKIEQYIPKSLGTRNFLDILAKDRTGQWVIIEVKKTNAAARQAAHEVFKYVDAIQRYFGVRKDEIRAIVASVEWTELLVPFSMLRNETSIAVEGVQLLPDIFGKSLGIRPIEPVQVDQGRYLAPWHELNLYNDEASLKRGIASYDHCCKAKGIDNYVLLVLKAADDFNEKASLALNLALQQIAENFGDGAPEEIPIHFRQFDRFDYILYFAPQILSREFCLAVLAQHPETFEEVQACTEDMDTEAELCTLHENLYDFDPCPHRDRFEIGYASKLSQKLLIDEEWTIERVERRGTFARNTLLSDKAIIEELKGATGSSRQSFKRSVSFSNRAHIASAKEGLTEALLTNPAWLAQIKRVLDEASAAWPDGSARINLFGPSSGIFTLYYIATEGSDSHLPQYEVAVFDAAEQLVSTYFGLLVPDGQPIALQPLLDKYYKGRIGDLMFLASAGFFETRDADVMDDLGLAYRTFRVDNPKGAAKYFALKDDRWRPLSLTVPWQPLQPYFDENSSLINEIVSAIGSRMHAGFHDMS</sequence>
<name>A0A6N3T8J8_9PROT</name>
<keyword evidence="4" id="KW-1185">Reference proteome</keyword>
<dbReference type="Proteomes" id="UP000032673">
    <property type="component" value="Unassembled WGS sequence"/>
</dbReference>
<evidence type="ECO:0000259" key="1">
    <source>
        <dbReference type="Pfam" id="PF01939"/>
    </source>
</evidence>
<dbReference type="InterPro" id="IPR048301">
    <property type="entry name" value="NucS_C"/>
</dbReference>
<proteinExistence type="predicted"/>
<dbReference type="InterPro" id="IPR011856">
    <property type="entry name" value="tRNA_endonuc-like_dom_sf"/>
</dbReference>
<accession>A0A6N3T8J8</accession>
<evidence type="ECO:0000313" key="2">
    <source>
        <dbReference type="EMBL" id="GAN63059.1"/>
    </source>
</evidence>
<evidence type="ECO:0000313" key="3">
    <source>
        <dbReference type="EMBL" id="GEN04905.1"/>
    </source>
</evidence>
<dbReference type="Gene3D" id="3.40.1350.10">
    <property type="match status" value="1"/>
</dbReference>
<organism evidence="3 5">
    <name type="scientific">Acetobacter indonesiensis</name>
    <dbReference type="NCBI Taxonomy" id="104101"/>
    <lineage>
        <taxon>Bacteria</taxon>
        <taxon>Pseudomonadati</taxon>
        <taxon>Pseudomonadota</taxon>
        <taxon>Alphaproteobacteria</taxon>
        <taxon>Acetobacterales</taxon>
        <taxon>Acetobacteraceae</taxon>
        <taxon>Acetobacter</taxon>
    </lineage>
</organism>
<reference evidence="3 5" key="2">
    <citation type="submission" date="2019-07" db="EMBL/GenBank/DDBJ databases">
        <title>Whole genome shotgun sequence of Acetobacter indonesiensis NBRC 16471.</title>
        <authorList>
            <person name="Hosoyama A."/>
            <person name="Uohara A."/>
            <person name="Ohji S."/>
            <person name="Ichikawa N."/>
        </authorList>
    </citation>
    <scope>NUCLEOTIDE SEQUENCE [LARGE SCALE GENOMIC DNA]</scope>
    <source>
        <strain evidence="3 5">NBRC 16471</strain>
    </source>
</reference>
<gene>
    <name evidence="2" type="ORF">Abin_017_002</name>
    <name evidence="3" type="ORF">AIN02nite_29300</name>
</gene>
<comment type="caution">
    <text evidence="3">The sequence shown here is derived from an EMBL/GenBank/DDBJ whole genome shotgun (WGS) entry which is preliminary data.</text>
</comment>
<dbReference type="GO" id="GO:0004519">
    <property type="term" value="F:endonuclease activity"/>
    <property type="evidence" value="ECO:0007669"/>
    <property type="project" value="InterPro"/>
</dbReference>
<dbReference type="Pfam" id="PF01939">
    <property type="entry name" value="NucS_C"/>
    <property type="match status" value="1"/>
</dbReference>
<dbReference type="GO" id="GO:0003676">
    <property type="term" value="F:nucleic acid binding"/>
    <property type="evidence" value="ECO:0007669"/>
    <property type="project" value="InterPro"/>
</dbReference>